<keyword evidence="2" id="KW-0847">Vitamin C</keyword>
<comment type="cofactor">
    <cofactor evidence="1">
        <name>L-ascorbate</name>
        <dbReference type="ChEBI" id="CHEBI:38290"/>
    </cofactor>
</comment>
<dbReference type="GO" id="GO:0005506">
    <property type="term" value="F:iron ion binding"/>
    <property type="evidence" value="ECO:0007669"/>
    <property type="project" value="InterPro"/>
</dbReference>
<evidence type="ECO:0000313" key="7">
    <source>
        <dbReference type="EMBL" id="OIT04006.1"/>
    </source>
</evidence>
<gene>
    <name evidence="7" type="ORF">A4A49_16947</name>
</gene>
<feature type="domain" description="Prolyl 4-hydroxylase alpha subunit" evidence="6">
    <location>
        <begin position="161"/>
        <end position="324"/>
    </location>
</feature>
<protein>
    <submittedName>
        <fullName evidence="7">Pkhd-type hydroxylase</fullName>
    </submittedName>
</protein>
<dbReference type="SMART" id="SM00702">
    <property type="entry name" value="P4Hc"/>
    <property type="match status" value="1"/>
</dbReference>
<evidence type="ECO:0000259" key="6">
    <source>
        <dbReference type="SMART" id="SM00702"/>
    </source>
</evidence>
<dbReference type="AlphaFoldDB" id="A0A1J6IGK0"/>
<accession>A0A1J6IGK0</accession>
<feature type="region of interest" description="Disordered" evidence="5">
    <location>
        <begin position="1"/>
        <end position="58"/>
    </location>
</feature>
<evidence type="ECO:0000256" key="1">
    <source>
        <dbReference type="ARBA" id="ARBA00001961"/>
    </source>
</evidence>
<sequence length="365" mass="42051">MEKEQSSPLHSNAMEDTAMEDIKAKEDAEAKEDTKAKENVEEKVDTKGKEKQSASPSLLLYPCAEPEEDTYEDLKLEVESPAVYEVMQRFLPYKVRSTASREEKAEYMNSVLRKYLPDQGDPLHVELYTLQPTDFFVHSFLKAINQNTEEGYRSIMSEPCPGVFTFDMLQPRFCEMMMAEVEHFENWIRETDLVVKRRRTTTTMSTCVNDFGLHQMLDKLMEDFICPISEVFLAEFGGSTLDSHDGFVEYGTDNDVDLRKQFTGGDLFFRGVRCEEHVNTEAKPEEIFEYSHVVGRAILHCGRHRRGARATTSGQRINLLLLCRSSVFRDLSKYKTDLSGWCVMCKSEKEEKRRQAVSAVKMVLR</sequence>
<evidence type="ECO:0000313" key="8">
    <source>
        <dbReference type="Proteomes" id="UP000187609"/>
    </source>
</evidence>
<keyword evidence="4" id="KW-0560">Oxidoreductase</keyword>
<dbReference type="Proteomes" id="UP000187609">
    <property type="component" value="Unassembled WGS sequence"/>
</dbReference>
<dbReference type="PANTHER" id="PTHR24014:SF4">
    <property type="entry name" value="2-OXOGLUTARATE AND IRON-DEPENDENT OXYGENASE DOMAIN-CONTAINING PROTEIN 2"/>
    <property type="match status" value="1"/>
</dbReference>
<dbReference type="GO" id="GO:0016705">
    <property type="term" value="F:oxidoreductase activity, acting on paired donors, with incorporation or reduction of molecular oxygen"/>
    <property type="evidence" value="ECO:0007669"/>
    <property type="project" value="InterPro"/>
</dbReference>
<dbReference type="GO" id="GO:0031418">
    <property type="term" value="F:L-ascorbic acid binding"/>
    <property type="evidence" value="ECO:0007669"/>
    <property type="project" value="UniProtKB-KW"/>
</dbReference>
<comment type="caution">
    <text evidence="7">The sequence shown here is derived from an EMBL/GenBank/DDBJ whole genome shotgun (WGS) entry which is preliminary data.</text>
</comment>
<dbReference type="OMA" id="IMNPAGF"/>
<feature type="compositionally biased region" description="Polar residues" evidence="5">
    <location>
        <begin position="1"/>
        <end position="10"/>
    </location>
</feature>
<evidence type="ECO:0000256" key="2">
    <source>
        <dbReference type="ARBA" id="ARBA00022896"/>
    </source>
</evidence>
<dbReference type="InterPro" id="IPR006620">
    <property type="entry name" value="Pro_4_hyd_alph"/>
</dbReference>
<proteinExistence type="predicted"/>
<keyword evidence="3" id="KW-0223">Dioxygenase</keyword>
<dbReference type="PANTHER" id="PTHR24014">
    <property type="entry name" value="2-OXOGLUTARATE AND IRON-DEPENDENT OXYGENASE DOMAIN-CONTAINING PROTEIN 2"/>
    <property type="match status" value="1"/>
</dbReference>
<organism evidence="7 8">
    <name type="scientific">Nicotiana attenuata</name>
    <name type="common">Coyote tobacco</name>
    <dbReference type="NCBI Taxonomy" id="49451"/>
    <lineage>
        <taxon>Eukaryota</taxon>
        <taxon>Viridiplantae</taxon>
        <taxon>Streptophyta</taxon>
        <taxon>Embryophyta</taxon>
        <taxon>Tracheophyta</taxon>
        <taxon>Spermatophyta</taxon>
        <taxon>Magnoliopsida</taxon>
        <taxon>eudicotyledons</taxon>
        <taxon>Gunneridae</taxon>
        <taxon>Pentapetalae</taxon>
        <taxon>asterids</taxon>
        <taxon>lamiids</taxon>
        <taxon>Solanales</taxon>
        <taxon>Solanaceae</taxon>
        <taxon>Nicotianoideae</taxon>
        <taxon>Nicotianeae</taxon>
        <taxon>Nicotiana</taxon>
    </lineage>
</organism>
<dbReference type="Gramene" id="OIT04006">
    <property type="protein sequence ID" value="OIT04006"/>
    <property type="gene ID" value="A4A49_16947"/>
</dbReference>
<name>A0A1J6IGK0_NICAT</name>
<dbReference type="EMBL" id="MJEQ01037186">
    <property type="protein sequence ID" value="OIT04006.1"/>
    <property type="molecule type" value="Genomic_DNA"/>
</dbReference>
<evidence type="ECO:0000256" key="5">
    <source>
        <dbReference type="SAM" id="MobiDB-lite"/>
    </source>
</evidence>
<reference evidence="7" key="1">
    <citation type="submission" date="2016-11" db="EMBL/GenBank/DDBJ databases">
        <title>The genome of Nicotiana attenuata.</title>
        <authorList>
            <person name="Xu S."/>
            <person name="Brockmoeller T."/>
            <person name="Gaquerel E."/>
            <person name="Navarro A."/>
            <person name="Kuhl H."/>
            <person name="Gase K."/>
            <person name="Ling Z."/>
            <person name="Zhou W."/>
            <person name="Kreitzer C."/>
            <person name="Stanke M."/>
            <person name="Tang H."/>
            <person name="Lyons E."/>
            <person name="Pandey P."/>
            <person name="Pandey S.P."/>
            <person name="Timmermann B."/>
            <person name="Baldwin I.T."/>
        </authorList>
    </citation>
    <scope>NUCLEOTIDE SEQUENCE [LARGE SCALE GENOMIC DNA]</scope>
    <source>
        <strain evidence="7">UT</strain>
    </source>
</reference>
<keyword evidence="8" id="KW-1185">Reference proteome</keyword>
<evidence type="ECO:0000256" key="4">
    <source>
        <dbReference type="ARBA" id="ARBA00023002"/>
    </source>
</evidence>
<evidence type="ECO:0000256" key="3">
    <source>
        <dbReference type="ARBA" id="ARBA00022964"/>
    </source>
</evidence>
<dbReference type="Pfam" id="PF25238">
    <property type="entry name" value="OGFOD2-like"/>
    <property type="match status" value="1"/>
</dbReference>
<feature type="compositionally biased region" description="Basic and acidic residues" evidence="5">
    <location>
        <begin position="20"/>
        <end position="52"/>
    </location>
</feature>
<dbReference type="GO" id="GO:0051213">
    <property type="term" value="F:dioxygenase activity"/>
    <property type="evidence" value="ECO:0007669"/>
    <property type="project" value="UniProtKB-KW"/>
</dbReference>